<keyword evidence="7" id="KW-1185">Reference proteome</keyword>
<comment type="caution">
    <text evidence="6">The sequence shown here is derived from an EMBL/GenBank/DDBJ whole genome shotgun (WGS) entry which is preliminary data.</text>
</comment>
<dbReference type="PANTHER" id="PTHR47664:SF1">
    <property type="entry name" value="CHROMOSOME UNDETERMINED SCAFFOLD_14, WHOLE GENOME SHOTGUN SEQUENCE"/>
    <property type="match status" value="1"/>
</dbReference>
<evidence type="ECO:0000313" key="6">
    <source>
        <dbReference type="EMBL" id="KRW99254.1"/>
    </source>
</evidence>
<dbReference type="Gene3D" id="3.90.1720.10">
    <property type="entry name" value="endopeptidase domain like (from Nostoc punctiforme)"/>
    <property type="match status" value="1"/>
</dbReference>
<dbReference type="Proteomes" id="UP000054937">
    <property type="component" value="Unassembled WGS sequence"/>
</dbReference>
<protein>
    <recommendedName>
        <fullName evidence="5">NlpC/P60 domain-containing protein</fullName>
    </recommendedName>
</protein>
<evidence type="ECO:0000256" key="4">
    <source>
        <dbReference type="ARBA" id="ARBA00022807"/>
    </source>
</evidence>
<keyword evidence="2" id="KW-0645">Protease</keyword>
<evidence type="ECO:0000256" key="3">
    <source>
        <dbReference type="ARBA" id="ARBA00022801"/>
    </source>
</evidence>
<dbReference type="OrthoDB" id="202825at2759"/>
<dbReference type="Pfam" id="PF00877">
    <property type="entry name" value="NLPC_P60"/>
    <property type="match status" value="1"/>
</dbReference>
<evidence type="ECO:0000256" key="1">
    <source>
        <dbReference type="ARBA" id="ARBA00007074"/>
    </source>
</evidence>
<keyword evidence="3" id="KW-0378">Hydrolase</keyword>
<dbReference type="PANTHER" id="PTHR47664">
    <property type="entry name" value="NLPC_P60 DOMAIN-CONTAINING PROTEIN"/>
    <property type="match status" value="1"/>
</dbReference>
<accession>A0A0V0QAK0</accession>
<feature type="domain" description="NlpC/P60" evidence="5">
    <location>
        <begin position="56"/>
        <end position="203"/>
    </location>
</feature>
<dbReference type="EMBL" id="LDAU01000217">
    <property type="protein sequence ID" value="KRW99254.1"/>
    <property type="molecule type" value="Genomic_DNA"/>
</dbReference>
<sequence>MDKKPEQIEKQELISDKIDLQDAFKKFRKQKFERLKHSKYLKSQKEQIRRTPDFKENLRKKFVEQAKKYFGVPYHKRYLTPEDENYNSPLFLDCCGLIRQVIYDLREDFGFTLGRWNQSYQFDILPKTITKEEAKPGDLVFISATYYNEKLKPFPHKMTHVEIYTGGETGEQTIGARWQRGVVQYHESYKFVSKTYHTMTFIFKSIDTWLEGVCRSFCEEHPWRDDRDNWVPDKYSIFNEEWKQ</sequence>
<dbReference type="InParanoid" id="A0A0V0QAK0"/>
<dbReference type="OMA" id="HQWERAT"/>
<keyword evidence="4" id="KW-0788">Thiol protease</keyword>
<name>A0A0V0QAK0_PSEPJ</name>
<dbReference type="InterPro" id="IPR038765">
    <property type="entry name" value="Papain-like_cys_pep_sf"/>
</dbReference>
<evidence type="ECO:0000256" key="2">
    <source>
        <dbReference type="ARBA" id="ARBA00022670"/>
    </source>
</evidence>
<dbReference type="PROSITE" id="PS51935">
    <property type="entry name" value="NLPC_P60"/>
    <property type="match status" value="1"/>
</dbReference>
<reference evidence="6 7" key="1">
    <citation type="journal article" date="2015" name="Sci. Rep.">
        <title>Genome of the facultative scuticociliatosis pathogen Pseudocohnilembus persalinus provides insight into its virulence through horizontal gene transfer.</title>
        <authorList>
            <person name="Xiong J."/>
            <person name="Wang G."/>
            <person name="Cheng J."/>
            <person name="Tian M."/>
            <person name="Pan X."/>
            <person name="Warren A."/>
            <person name="Jiang C."/>
            <person name="Yuan D."/>
            <person name="Miao W."/>
        </authorList>
    </citation>
    <scope>NUCLEOTIDE SEQUENCE [LARGE SCALE GENOMIC DNA]</scope>
    <source>
        <strain evidence="6">36N120E</strain>
    </source>
</reference>
<dbReference type="GO" id="GO:0008234">
    <property type="term" value="F:cysteine-type peptidase activity"/>
    <property type="evidence" value="ECO:0007669"/>
    <property type="project" value="UniProtKB-KW"/>
</dbReference>
<gene>
    <name evidence="6" type="ORF">PPERSA_03960</name>
</gene>
<dbReference type="AlphaFoldDB" id="A0A0V0QAK0"/>
<evidence type="ECO:0000313" key="7">
    <source>
        <dbReference type="Proteomes" id="UP000054937"/>
    </source>
</evidence>
<evidence type="ECO:0000259" key="5">
    <source>
        <dbReference type="PROSITE" id="PS51935"/>
    </source>
</evidence>
<dbReference type="GO" id="GO:0006508">
    <property type="term" value="P:proteolysis"/>
    <property type="evidence" value="ECO:0007669"/>
    <property type="project" value="UniProtKB-KW"/>
</dbReference>
<dbReference type="InterPro" id="IPR000064">
    <property type="entry name" value="NLP_P60_dom"/>
</dbReference>
<organism evidence="6 7">
    <name type="scientific">Pseudocohnilembus persalinus</name>
    <name type="common">Ciliate</name>
    <dbReference type="NCBI Taxonomy" id="266149"/>
    <lineage>
        <taxon>Eukaryota</taxon>
        <taxon>Sar</taxon>
        <taxon>Alveolata</taxon>
        <taxon>Ciliophora</taxon>
        <taxon>Intramacronucleata</taxon>
        <taxon>Oligohymenophorea</taxon>
        <taxon>Scuticociliatia</taxon>
        <taxon>Philasterida</taxon>
        <taxon>Pseudocohnilembidae</taxon>
        <taxon>Pseudocohnilembus</taxon>
    </lineage>
</organism>
<dbReference type="SUPFAM" id="SSF54001">
    <property type="entry name" value="Cysteine proteinases"/>
    <property type="match status" value="1"/>
</dbReference>
<comment type="similarity">
    <text evidence="1">Belongs to the peptidase C40 family.</text>
</comment>
<proteinExistence type="inferred from homology"/>